<feature type="non-terminal residue" evidence="1">
    <location>
        <position position="275"/>
    </location>
</feature>
<protein>
    <recommendedName>
        <fullName evidence="2">Spore coat protein CotH</fullName>
    </recommendedName>
</protein>
<evidence type="ECO:0008006" key="2">
    <source>
        <dbReference type="Google" id="ProtNLM"/>
    </source>
</evidence>
<dbReference type="Pfam" id="PF08757">
    <property type="entry name" value="CotH"/>
    <property type="match status" value="1"/>
</dbReference>
<sequence>MVRRLVVVLLVLVVLTVSVYAENEKDKKLTLDGIFPTDRVLDLKITVDPEDWATICSQGRDFNTISDPKRKDSPPENPFTYVEAEIVIDGFTFPRVGIRKKGFLGSLSRTRPSLKVKLNYLGQKSEIDGMTNLTFNNNKQDSSLMSQLMSYTLFNAVGSPAPRCAYAQVVVNGQNLGIYSHVERIHKPFLKRAFGNDNGTLYEGTLIDFRPGWVNGFEHKLGSDEVGRQKIQQLIEVLEREDKNIEEAIGQLVDLDSFYTFWVMEGLLGLWDGYS</sequence>
<dbReference type="PANTHER" id="PTHR40050">
    <property type="entry name" value="INNER SPORE COAT PROTEIN H"/>
    <property type="match status" value="1"/>
</dbReference>
<name>A0A382GV39_9ZZZZ</name>
<reference evidence="1" key="1">
    <citation type="submission" date="2018-05" db="EMBL/GenBank/DDBJ databases">
        <authorList>
            <person name="Lanie J.A."/>
            <person name="Ng W.-L."/>
            <person name="Kazmierczak K.M."/>
            <person name="Andrzejewski T.M."/>
            <person name="Davidsen T.M."/>
            <person name="Wayne K.J."/>
            <person name="Tettelin H."/>
            <person name="Glass J.I."/>
            <person name="Rusch D."/>
            <person name="Podicherti R."/>
            <person name="Tsui H.-C.T."/>
            <person name="Winkler M.E."/>
        </authorList>
    </citation>
    <scope>NUCLEOTIDE SEQUENCE</scope>
</reference>
<dbReference type="InterPro" id="IPR014867">
    <property type="entry name" value="Spore_coat_CotH_CotH2/3/7"/>
</dbReference>
<gene>
    <name evidence="1" type="ORF">METZ01_LOCUS231411</name>
</gene>
<dbReference type="EMBL" id="UINC01057429">
    <property type="protein sequence ID" value="SVB78557.1"/>
    <property type="molecule type" value="Genomic_DNA"/>
</dbReference>
<dbReference type="PANTHER" id="PTHR40050:SF1">
    <property type="entry name" value="INNER SPORE COAT PROTEIN H"/>
    <property type="match status" value="1"/>
</dbReference>
<organism evidence="1">
    <name type="scientific">marine metagenome</name>
    <dbReference type="NCBI Taxonomy" id="408172"/>
    <lineage>
        <taxon>unclassified sequences</taxon>
        <taxon>metagenomes</taxon>
        <taxon>ecological metagenomes</taxon>
    </lineage>
</organism>
<evidence type="ECO:0000313" key="1">
    <source>
        <dbReference type="EMBL" id="SVB78557.1"/>
    </source>
</evidence>
<proteinExistence type="predicted"/>
<dbReference type="AlphaFoldDB" id="A0A382GV39"/>
<accession>A0A382GV39</accession>